<dbReference type="SUPFAM" id="SSF46689">
    <property type="entry name" value="Homeodomain-like"/>
    <property type="match status" value="1"/>
</dbReference>
<dbReference type="PANTHER" id="PTHR43280">
    <property type="entry name" value="ARAC-FAMILY TRANSCRIPTIONAL REGULATOR"/>
    <property type="match status" value="1"/>
</dbReference>
<evidence type="ECO:0000259" key="5">
    <source>
        <dbReference type="PROSITE" id="PS01124"/>
    </source>
</evidence>
<dbReference type="InterPro" id="IPR018060">
    <property type="entry name" value="HTH_AraC"/>
</dbReference>
<proteinExistence type="predicted"/>
<dbReference type="SMART" id="SM00342">
    <property type="entry name" value="HTH_ARAC"/>
    <property type="match status" value="1"/>
</dbReference>
<feature type="domain" description="HTH araC/xylS-type" evidence="5">
    <location>
        <begin position="677"/>
        <end position="776"/>
    </location>
</feature>
<comment type="caution">
    <text evidence="6">The sequence shown here is derived from an EMBL/GenBank/DDBJ whole genome shotgun (WGS) entry which is preliminary data.</text>
</comment>
<keyword evidence="3" id="KW-0804">Transcription</keyword>
<feature type="transmembrane region" description="Helical" evidence="4">
    <location>
        <begin position="309"/>
        <end position="332"/>
    </location>
</feature>
<dbReference type="RefSeq" id="WP_108996358.1">
    <property type="nucleotide sequence ID" value="NZ_BDQX01000458.1"/>
</dbReference>
<gene>
    <name evidence="6" type="ORF">PAT3040_07226</name>
</gene>
<dbReference type="PRINTS" id="PR00032">
    <property type="entry name" value="HTHARAC"/>
</dbReference>
<evidence type="ECO:0000256" key="1">
    <source>
        <dbReference type="ARBA" id="ARBA00023015"/>
    </source>
</evidence>
<name>A0A2R5F6T3_9BACL</name>
<feature type="transmembrane region" description="Helical" evidence="4">
    <location>
        <begin position="17"/>
        <end position="39"/>
    </location>
</feature>
<evidence type="ECO:0000256" key="2">
    <source>
        <dbReference type="ARBA" id="ARBA00023125"/>
    </source>
</evidence>
<evidence type="ECO:0000256" key="4">
    <source>
        <dbReference type="SAM" id="Phobius"/>
    </source>
</evidence>
<reference evidence="6 7" key="1">
    <citation type="submission" date="2017-08" db="EMBL/GenBank/DDBJ databases">
        <title>Substantial Increase in Enzyme Production by Combined Drug-Resistance Mutations in Paenibacillus agaridevorans.</title>
        <authorList>
            <person name="Tanaka Y."/>
            <person name="Funane K."/>
            <person name="Hosaka T."/>
            <person name="Shiwa Y."/>
            <person name="Fujita N."/>
            <person name="Miyazaki T."/>
            <person name="Yoshikawa H."/>
            <person name="Murakami K."/>
            <person name="Kasahara K."/>
            <person name="Inaoka T."/>
            <person name="Hiraga Y."/>
            <person name="Ochi K."/>
        </authorList>
    </citation>
    <scope>NUCLEOTIDE SEQUENCE [LARGE SCALE GENOMIC DNA]</scope>
    <source>
        <strain evidence="6 7">T-3040</strain>
    </source>
</reference>
<dbReference type="Proteomes" id="UP000245202">
    <property type="component" value="Unassembled WGS sequence"/>
</dbReference>
<dbReference type="PANTHER" id="PTHR43280:SF2">
    <property type="entry name" value="HTH-TYPE TRANSCRIPTIONAL REGULATOR EXSA"/>
    <property type="match status" value="1"/>
</dbReference>
<evidence type="ECO:0000256" key="3">
    <source>
        <dbReference type="ARBA" id="ARBA00023163"/>
    </source>
</evidence>
<dbReference type="Gene3D" id="6.10.340.10">
    <property type="match status" value="1"/>
</dbReference>
<evidence type="ECO:0000313" key="7">
    <source>
        <dbReference type="Proteomes" id="UP000245202"/>
    </source>
</evidence>
<accession>A0A2R5F6T3</accession>
<evidence type="ECO:0000313" key="6">
    <source>
        <dbReference type="EMBL" id="GBG12351.1"/>
    </source>
</evidence>
<keyword evidence="4" id="KW-0812">Transmembrane</keyword>
<keyword evidence="1" id="KW-0805">Transcription regulation</keyword>
<dbReference type="InterPro" id="IPR020449">
    <property type="entry name" value="Tscrpt_reg_AraC-type_HTH"/>
</dbReference>
<dbReference type="InterPro" id="IPR009057">
    <property type="entry name" value="Homeodomain-like_sf"/>
</dbReference>
<dbReference type="GO" id="GO:0043565">
    <property type="term" value="F:sequence-specific DNA binding"/>
    <property type="evidence" value="ECO:0007669"/>
    <property type="project" value="InterPro"/>
</dbReference>
<keyword evidence="2" id="KW-0238">DNA-binding</keyword>
<dbReference type="GO" id="GO:0003700">
    <property type="term" value="F:DNA-binding transcription factor activity"/>
    <property type="evidence" value="ECO:0007669"/>
    <property type="project" value="InterPro"/>
</dbReference>
<dbReference type="Pfam" id="PF12833">
    <property type="entry name" value="HTH_18"/>
    <property type="match status" value="1"/>
</dbReference>
<keyword evidence="4" id="KW-0472">Membrane</keyword>
<keyword evidence="7" id="KW-1185">Reference proteome</keyword>
<dbReference type="PROSITE" id="PS01124">
    <property type="entry name" value="HTH_ARAC_FAMILY_2"/>
    <property type="match status" value="1"/>
</dbReference>
<keyword evidence="4" id="KW-1133">Transmembrane helix</keyword>
<dbReference type="Gene3D" id="1.10.10.60">
    <property type="entry name" value="Homeodomain-like"/>
    <property type="match status" value="2"/>
</dbReference>
<dbReference type="AlphaFoldDB" id="A0A2R5F6T3"/>
<dbReference type="EMBL" id="BDQX01000458">
    <property type="protein sequence ID" value="GBG12351.1"/>
    <property type="molecule type" value="Genomic_DNA"/>
</dbReference>
<sequence length="780" mass="87775">MKVVFGFYKSKKYLQRVMLSIVTTMVLVLVVSSITNTYMLERTVKRIQEDSNLKVLSQIRYNLAYMNDMISRLSNFVYRDNFLIPLMFSTELPKMDLIRGHRQMANIMESTSFLDSMVIYNKSQSELYGTSVNFMLDGGITKERIRKALINDRPHPTNRLIPISLNGSVNRIDTFAFIVTDSLKSFSETQSAIILFIKSDWVFDSLKKMNVTSGRDLGEVYIQTEDGSLLTSDAGASYTGAENQSRLTQLVHADKVAQGGTTSGFVIGEVADRKSVVTYMDDSLGAWTILYIQDYKQLMAEVTKSRNGSLAISGIFLLFAIAVSIGLSYKLYNPIENMLKQIRPYLAATDRKNEPAAGDELGLMSENVKQLSDQLKEISSGQIVSKYYVRRFLTDSLLFSHADMQHLIEKHNLNIKAMDGLLVCVLKFDHFAAYDGKVSNSSKLLYNFAIVNIAAEIMGKSYPCEAAEMRGDHFVLILSKVRQEDAAAIEGVKGMLREVQDTIDRYYGLSLTCGISDPISQFPSLSSAYAQALRLCQYKLVKGHKSIISSEDVRGNLAGKQSDLPDGVTRKLTEALKKGHLTNAGGELEKAFTLIAGYNYDDMIRAVSNLAFQLKNVAGEINDNRIVAFTIDMENLHQLLQEKETLTEMYLSLLSVCSQICEGQRPANMERNEMMLETVKELIEQRFTDINLSQQSIASTVKLSSAYIGKLFKESYNMSITEYMNEVRLNHAQKLLEGDSYTISEIMDKCGYANQSYFFRLFKGKVGTTPKEYRMKKSLT</sequence>
<protein>
    <submittedName>
        <fullName evidence="6">AraC family transcriptional regulator</fullName>
    </submittedName>
</protein>
<organism evidence="6 7">
    <name type="scientific">Paenibacillus agaridevorans</name>
    <dbReference type="NCBI Taxonomy" id="171404"/>
    <lineage>
        <taxon>Bacteria</taxon>
        <taxon>Bacillati</taxon>
        <taxon>Bacillota</taxon>
        <taxon>Bacilli</taxon>
        <taxon>Bacillales</taxon>
        <taxon>Paenibacillaceae</taxon>
        <taxon>Paenibacillus</taxon>
    </lineage>
</organism>